<keyword evidence="4 5" id="KW-0560">Oxidoreductase</keyword>
<dbReference type="InterPro" id="IPR029479">
    <property type="entry name" value="Nitroreductase"/>
</dbReference>
<protein>
    <submittedName>
        <fullName evidence="7">FMN reductase (NADPH)</fullName>
    </submittedName>
</protein>
<reference evidence="8" key="1">
    <citation type="submission" date="2016-10" db="EMBL/GenBank/DDBJ databases">
        <authorList>
            <person name="Varghese N."/>
            <person name="Submissions S."/>
        </authorList>
    </citation>
    <scope>NUCLEOTIDE SEQUENCE [LARGE SCALE GENOMIC DNA]</scope>
    <source>
        <strain evidence="8">SP</strain>
    </source>
</reference>
<name>A0A1H3SVQ4_9BACI</name>
<proteinExistence type="inferred from homology"/>
<dbReference type="Gene3D" id="3.40.109.10">
    <property type="entry name" value="NADH Oxidase"/>
    <property type="match status" value="1"/>
</dbReference>
<evidence type="ECO:0000256" key="1">
    <source>
        <dbReference type="ARBA" id="ARBA00008366"/>
    </source>
</evidence>
<dbReference type="PIRSF" id="PIRSF005426">
    <property type="entry name" value="Frp"/>
    <property type="match status" value="1"/>
</dbReference>
<dbReference type="InterPro" id="IPR000415">
    <property type="entry name" value="Nitroreductase-like"/>
</dbReference>
<dbReference type="STRING" id="1503961.SAMN05421736_11285"/>
<dbReference type="Pfam" id="PF00881">
    <property type="entry name" value="Nitroreductase"/>
    <property type="match status" value="1"/>
</dbReference>
<dbReference type="AlphaFoldDB" id="A0A1H3SVQ4"/>
<evidence type="ECO:0000256" key="3">
    <source>
        <dbReference type="ARBA" id="ARBA00022643"/>
    </source>
</evidence>
<evidence type="ECO:0000256" key="2">
    <source>
        <dbReference type="ARBA" id="ARBA00022630"/>
    </source>
</evidence>
<dbReference type="SUPFAM" id="SSF55469">
    <property type="entry name" value="FMN-dependent nitroreductase-like"/>
    <property type="match status" value="1"/>
</dbReference>
<keyword evidence="3 5" id="KW-0288">FMN</keyword>
<evidence type="ECO:0000256" key="4">
    <source>
        <dbReference type="ARBA" id="ARBA00023002"/>
    </source>
</evidence>
<keyword evidence="2 5" id="KW-0285">Flavoprotein</keyword>
<dbReference type="EMBL" id="FNPI01000012">
    <property type="protein sequence ID" value="SDZ42173.1"/>
    <property type="molecule type" value="Genomic_DNA"/>
</dbReference>
<evidence type="ECO:0000313" key="8">
    <source>
        <dbReference type="Proteomes" id="UP000198935"/>
    </source>
</evidence>
<dbReference type="OrthoDB" id="9775805at2"/>
<sequence>MNNTSSSTTNEVLATIMSHRSIRKFKNEELTPFQIETIVRAAQMASSSRFMQAYSIIGLTDPALKRELSEIAKTPYIEQNGHLFIFCADLKRLTVMGTEQEKQDMRMMLESSYLYQIAVIDTALAAQNAALAAESLGLGAVMMQSVNKDIRRLDQMLALPEYVVPLFGIAVGVPDQQPEVKPRLPLEAVYSENRYPSESDMREQIEAYDDGMRHYYQTRSENNRDACWSRSHIDLLKMQLPVGSMTEYLHDKGVNRS</sequence>
<keyword evidence="5" id="KW-0521">NADP</keyword>
<organism evidence="7 8">
    <name type="scientific">Evansella caseinilytica</name>
    <dbReference type="NCBI Taxonomy" id="1503961"/>
    <lineage>
        <taxon>Bacteria</taxon>
        <taxon>Bacillati</taxon>
        <taxon>Bacillota</taxon>
        <taxon>Bacilli</taxon>
        <taxon>Bacillales</taxon>
        <taxon>Bacillaceae</taxon>
        <taxon>Evansella</taxon>
    </lineage>
</organism>
<dbReference type="InterPro" id="IPR016446">
    <property type="entry name" value="Flavin_OxRdtase_Frp"/>
</dbReference>
<gene>
    <name evidence="7" type="ORF">SAMN05421736_11285</name>
</gene>
<accession>A0A1H3SVQ4</accession>
<evidence type="ECO:0000259" key="6">
    <source>
        <dbReference type="Pfam" id="PF00881"/>
    </source>
</evidence>
<dbReference type="PANTHER" id="PTHR43425">
    <property type="entry name" value="OXYGEN-INSENSITIVE NADPH NITROREDUCTASE"/>
    <property type="match status" value="1"/>
</dbReference>
<dbReference type="GO" id="GO:0016491">
    <property type="term" value="F:oxidoreductase activity"/>
    <property type="evidence" value="ECO:0007669"/>
    <property type="project" value="UniProtKB-UniRule"/>
</dbReference>
<comment type="similarity">
    <text evidence="1 5">Belongs to the flavin oxidoreductase frp family.</text>
</comment>
<evidence type="ECO:0000256" key="5">
    <source>
        <dbReference type="PIRNR" id="PIRNR005426"/>
    </source>
</evidence>
<dbReference type="Proteomes" id="UP000198935">
    <property type="component" value="Unassembled WGS sequence"/>
</dbReference>
<dbReference type="PANTHER" id="PTHR43425:SF3">
    <property type="entry name" value="NADPH-DEPENDENT OXIDOREDUCTASE"/>
    <property type="match status" value="1"/>
</dbReference>
<feature type="domain" description="Nitroreductase" evidence="6">
    <location>
        <begin position="16"/>
        <end position="172"/>
    </location>
</feature>
<keyword evidence="8" id="KW-1185">Reference proteome</keyword>
<evidence type="ECO:0000313" key="7">
    <source>
        <dbReference type="EMBL" id="SDZ42173.1"/>
    </source>
</evidence>